<dbReference type="Proteomes" id="UP001732700">
    <property type="component" value="Chromosome 7A"/>
</dbReference>
<accession>A0ACD5ZIH7</accession>
<reference evidence="1" key="2">
    <citation type="submission" date="2025-09" db="UniProtKB">
        <authorList>
            <consortium name="EnsemblPlants"/>
        </authorList>
    </citation>
    <scope>IDENTIFICATION</scope>
</reference>
<sequence>MATYHVDPQRDPLAASSDLRRRLFGGRRRRRHAGVPLPITLSDDRNAPAMAAVHASILEDVVHYTLSNLHNIQKSLLYWKSRARATNLQRLYFVVFERGPRAFLQTARQTLGSKTPSQDLLSSSASIISTRLHALTSMQDCLAAFLTELYSEVEGRLTDISSDQSLRALFAVLNTVFLKLELSLENHIFQRLPEVDDVEVSTATSLIYENLLRLDAYISEKELNRTLEGSEIMLALCAALPAFGLCLLLLLLLRKDGEERGKMSRLPQRLLLRDAELRLAEFRKCLANGMEEKANSKFGLMLCELDRLYKAVESHARKTGEWQCVREDIADLAKPGMAMEDRLVVLSRLKEMYYCLLPSPSPPVCYPPSL</sequence>
<dbReference type="EnsemblPlants" id="AVESA.00010b.r2.7AG1198010.1">
    <property type="protein sequence ID" value="AVESA.00010b.r2.7AG1198010.1.CDS"/>
    <property type="gene ID" value="AVESA.00010b.r2.7AG1198010"/>
</dbReference>
<evidence type="ECO:0000313" key="2">
    <source>
        <dbReference type="Proteomes" id="UP001732700"/>
    </source>
</evidence>
<evidence type="ECO:0000313" key="1">
    <source>
        <dbReference type="EnsemblPlants" id="AVESA.00010b.r2.7AG1198010.1.CDS"/>
    </source>
</evidence>
<protein>
    <submittedName>
        <fullName evidence="1">Uncharacterized protein</fullName>
    </submittedName>
</protein>
<reference evidence="1" key="1">
    <citation type="submission" date="2021-05" db="EMBL/GenBank/DDBJ databases">
        <authorList>
            <person name="Scholz U."/>
            <person name="Mascher M."/>
            <person name="Fiebig A."/>
        </authorList>
    </citation>
    <scope>NUCLEOTIDE SEQUENCE [LARGE SCALE GENOMIC DNA]</scope>
</reference>
<keyword evidence="2" id="KW-1185">Reference proteome</keyword>
<organism evidence="1 2">
    <name type="scientific">Avena sativa</name>
    <name type="common">Oat</name>
    <dbReference type="NCBI Taxonomy" id="4498"/>
    <lineage>
        <taxon>Eukaryota</taxon>
        <taxon>Viridiplantae</taxon>
        <taxon>Streptophyta</taxon>
        <taxon>Embryophyta</taxon>
        <taxon>Tracheophyta</taxon>
        <taxon>Spermatophyta</taxon>
        <taxon>Magnoliopsida</taxon>
        <taxon>Liliopsida</taxon>
        <taxon>Poales</taxon>
        <taxon>Poaceae</taxon>
        <taxon>BOP clade</taxon>
        <taxon>Pooideae</taxon>
        <taxon>Poodae</taxon>
        <taxon>Poeae</taxon>
        <taxon>Poeae Chloroplast Group 1 (Aveneae type)</taxon>
        <taxon>Aveninae</taxon>
        <taxon>Avena</taxon>
    </lineage>
</organism>
<name>A0ACD5ZIH7_AVESA</name>
<proteinExistence type="predicted"/>